<dbReference type="Gene3D" id="1.20.5.170">
    <property type="match status" value="1"/>
</dbReference>
<feature type="non-terminal residue" evidence="2">
    <location>
        <position position="1"/>
    </location>
</feature>
<evidence type="ECO:0000259" key="1">
    <source>
        <dbReference type="PROSITE" id="PS50217"/>
    </source>
</evidence>
<dbReference type="PROSITE" id="PS00036">
    <property type="entry name" value="BZIP_BASIC"/>
    <property type="match status" value="1"/>
</dbReference>
<proteinExistence type="predicted"/>
<accession>A0AAV5TSU0</accession>
<feature type="domain" description="BZIP" evidence="1">
    <location>
        <begin position="252"/>
        <end position="310"/>
    </location>
</feature>
<name>A0AAV5TSU0_9BILA</name>
<dbReference type="InterPro" id="IPR046347">
    <property type="entry name" value="bZIP_sf"/>
</dbReference>
<comment type="caution">
    <text evidence="2">The sequence shown here is derived from an EMBL/GenBank/DDBJ whole genome shotgun (WGS) entry which is preliminary data.</text>
</comment>
<evidence type="ECO:0000313" key="3">
    <source>
        <dbReference type="Proteomes" id="UP001432027"/>
    </source>
</evidence>
<organism evidence="2 3">
    <name type="scientific">Pristionchus entomophagus</name>
    <dbReference type="NCBI Taxonomy" id="358040"/>
    <lineage>
        <taxon>Eukaryota</taxon>
        <taxon>Metazoa</taxon>
        <taxon>Ecdysozoa</taxon>
        <taxon>Nematoda</taxon>
        <taxon>Chromadorea</taxon>
        <taxon>Rhabditida</taxon>
        <taxon>Rhabditina</taxon>
        <taxon>Diplogasteromorpha</taxon>
        <taxon>Diplogasteroidea</taxon>
        <taxon>Neodiplogasteridae</taxon>
        <taxon>Pristionchus</taxon>
    </lineage>
</organism>
<keyword evidence="3" id="KW-1185">Reference proteome</keyword>
<reference evidence="2" key="1">
    <citation type="submission" date="2023-10" db="EMBL/GenBank/DDBJ databases">
        <title>Genome assembly of Pristionchus species.</title>
        <authorList>
            <person name="Yoshida K."/>
            <person name="Sommer R.J."/>
        </authorList>
    </citation>
    <scope>NUCLEOTIDE SEQUENCE</scope>
    <source>
        <strain evidence="2">RS0144</strain>
    </source>
</reference>
<dbReference type="InterPro" id="IPR004827">
    <property type="entry name" value="bZIP"/>
</dbReference>
<dbReference type="AlphaFoldDB" id="A0AAV5TSU0"/>
<protein>
    <recommendedName>
        <fullName evidence="1">BZIP domain-containing protein</fullName>
    </recommendedName>
</protein>
<evidence type="ECO:0000313" key="2">
    <source>
        <dbReference type="EMBL" id="GMS97247.1"/>
    </source>
</evidence>
<dbReference type="SUPFAM" id="SSF57959">
    <property type="entry name" value="Leucine zipper domain"/>
    <property type="match status" value="1"/>
</dbReference>
<dbReference type="EMBL" id="BTSX01000004">
    <property type="protein sequence ID" value="GMS97247.1"/>
    <property type="molecule type" value="Genomic_DNA"/>
</dbReference>
<dbReference type="Proteomes" id="UP001432027">
    <property type="component" value="Unassembled WGS sequence"/>
</dbReference>
<dbReference type="GO" id="GO:0003700">
    <property type="term" value="F:DNA-binding transcription factor activity"/>
    <property type="evidence" value="ECO:0007669"/>
    <property type="project" value="InterPro"/>
</dbReference>
<gene>
    <name evidence="2" type="ORF">PENTCL1PPCAC_19422</name>
</gene>
<sequence length="322" mass="36071">LDLGLESMTRAPTMLLNSFRIACRQIRSPGVANGSYATLGSLAHLPQGNQPFPHSSLVEQLLKTPQLFPSPAWSPTSSFATSPVPASLLTLSNSPATPATTPEQWPGAVWREEKEQERILELTPADIAVDVGEVAEVVQPALVDEETALPDFHAFIDEIVLGVKKEIKKENNKKKRFVRKAVKKEEGEKTVAPPVDGEEKKEDEDGFMICCGRRAKPIDISPRKRKMPLKIATDIAATKKKKVMDAVEMATRIRAQNRAAAKKYRQKVKERRVEMDEETYLLEEEQRRLLKHVEILTVEVEDYKQRLLQTALQCPFPQGDNG</sequence>
<dbReference type="SMART" id="SM00338">
    <property type="entry name" value="BRLZ"/>
    <property type="match status" value="1"/>
</dbReference>
<dbReference type="PROSITE" id="PS50217">
    <property type="entry name" value="BZIP"/>
    <property type="match status" value="1"/>
</dbReference>
<dbReference type="Pfam" id="PF07716">
    <property type="entry name" value="bZIP_2"/>
    <property type="match status" value="1"/>
</dbReference>